<dbReference type="Gene3D" id="2.40.50.100">
    <property type="match status" value="1"/>
</dbReference>
<evidence type="ECO:0000313" key="8">
    <source>
        <dbReference type="Proteomes" id="UP000025171"/>
    </source>
</evidence>
<dbReference type="PATRIC" id="fig|1280950.3.peg.1767"/>
<evidence type="ECO:0000256" key="1">
    <source>
        <dbReference type="ARBA" id="ARBA00001938"/>
    </source>
</evidence>
<feature type="domain" description="Lipoyl-binding" evidence="6">
    <location>
        <begin position="2"/>
        <end position="77"/>
    </location>
</feature>
<dbReference type="RefSeq" id="WP_035616280.1">
    <property type="nucleotide sequence ID" value="NZ_ARYK01000004.1"/>
</dbReference>
<dbReference type="InterPro" id="IPR003016">
    <property type="entry name" value="2-oxoA_DH_lipoyl-BS"/>
</dbReference>
<dbReference type="Proteomes" id="UP000025171">
    <property type="component" value="Unassembled WGS sequence"/>
</dbReference>
<keyword evidence="5" id="KW-0012">Acyltransferase</keyword>
<dbReference type="CDD" id="cd06849">
    <property type="entry name" value="lipoyl_domain"/>
    <property type="match status" value="1"/>
</dbReference>
<evidence type="ECO:0000256" key="3">
    <source>
        <dbReference type="ARBA" id="ARBA00022679"/>
    </source>
</evidence>
<evidence type="ECO:0000256" key="5">
    <source>
        <dbReference type="ARBA" id="ARBA00023315"/>
    </source>
</evidence>
<reference evidence="7 8" key="1">
    <citation type="journal article" date="2014" name="Antonie Van Leeuwenhoek">
        <title>Hyphomonas beringensis sp. nov. and Hyphomonas chukchiensis sp. nov., isolated from surface seawater of the Bering Sea and Chukchi Sea.</title>
        <authorList>
            <person name="Li C."/>
            <person name="Lai Q."/>
            <person name="Li G."/>
            <person name="Dong C."/>
            <person name="Wang J."/>
            <person name="Liao Y."/>
            <person name="Shao Z."/>
        </authorList>
    </citation>
    <scope>NUCLEOTIDE SEQUENCE [LARGE SCALE GENOMIC DNA]</scope>
    <source>
        <strain evidence="7 8">MHS-2</strain>
    </source>
</reference>
<dbReference type="InterPro" id="IPR050743">
    <property type="entry name" value="2-oxoacid_DH_E2_comp"/>
</dbReference>
<dbReference type="InterPro" id="IPR011053">
    <property type="entry name" value="Single_hybrid_motif"/>
</dbReference>
<dbReference type="STRING" id="1280950.HJO_08829"/>
<evidence type="ECO:0000259" key="6">
    <source>
        <dbReference type="PROSITE" id="PS50968"/>
    </source>
</evidence>
<keyword evidence="8" id="KW-1185">Reference proteome</keyword>
<evidence type="ECO:0000256" key="2">
    <source>
        <dbReference type="ARBA" id="ARBA00011484"/>
    </source>
</evidence>
<dbReference type="GO" id="GO:0016407">
    <property type="term" value="F:acetyltransferase activity"/>
    <property type="evidence" value="ECO:0007669"/>
    <property type="project" value="TreeGrafter"/>
</dbReference>
<keyword evidence="4" id="KW-0450">Lipoyl</keyword>
<dbReference type="PROSITE" id="PS00189">
    <property type="entry name" value="LIPOYL"/>
    <property type="match status" value="1"/>
</dbReference>
<protein>
    <submittedName>
        <fullName evidence="7">2-oxoglutarate dehydrogenase, E2 component, dihydrolipoamide succinyltransferase</fullName>
    </submittedName>
</protein>
<comment type="cofactor">
    <cofactor evidence="1">
        <name>(R)-lipoate</name>
        <dbReference type="ChEBI" id="CHEBI:83088"/>
    </cofactor>
</comment>
<dbReference type="OrthoDB" id="9805770at2"/>
<comment type="subunit">
    <text evidence="2">Forms a 24-polypeptide structural core with octahedral symmetry.</text>
</comment>
<sequence length="83" mass="8770">MAIRVKLPDISMGVTEATIVGWLKNVGDRVEAGEPLVEVETAKSTLEVESPATGVLTHITAEVGAEIEIGAEIAVIEMERQVA</sequence>
<name>A0A059FNN2_9PROT</name>
<dbReference type="PANTHER" id="PTHR43178">
    <property type="entry name" value="DIHYDROLIPOAMIDE ACETYLTRANSFERASE COMPONENT OF PYRUVATE DEHYDROGENASE COMPLEX"/>
    <property type="match status" value="1"/>
</dbReference>
<organism evidence="7 8">
    <name type="scientific">Hyphomonas johnsonii MHS-2</name>
    <dbReference type="NCBI Taxonomy" id="1280950"/>
    <lineage>
        <taxon>Bacteria</taxon>
        <taxon>Pseudomonadati</taxon>
        <taxon>Pseudomonadota</taxon>
        <taxon>Alphaproteobacteria</taxon>
        <taxon>Hyphomonadales</taxon>
        <taxon>Hyphomonadaceae</taxon>
        <taxon>Hyphomonas</taxon>
    </lineage>
</organism>
<dbReference type="eggNOG" id="COG0508">
    <property type="taxonomic scope" value="Bacteria"/>
</dbReference>
<evidence type="ECO:0000313" key="7">
    <source>
        <dbReference type="EMBL" id="KCZ92126.1"/>
    </source>
</evidence>
<dbReference type="Pfam" id="PF00364">
    <property type="entry name" value="Biotin_lipoyl"/>
    <property type="match status" value="1"/>
</dbReference>
<dbReference type="InterPro" id="IPR000089">
    <property type="entry name" value="Biotin_lipoyl"/>
</dbReference>
<dbReference type="SUPFAM" id="SSF51230">
    <property type="entry name" value="Single hybrid motif"/>
    <property type="match status" value="1"/>
</dbReference>
<accession>A0A059FNN2</accession>
<dbReference type="PANTHER" id="PTHR43178:SF5">
    <property type="entry name" value="LIPOAMIDE ACYLTRANSFERASE COMPONENT OF BRANCHED-CHAIN ALPHA-KETO ACID DEHYDROGENASE COMPLEX, MITOCHONDRIAL"/>
    <property type="match status" value="1"/>
</dbReference>
<comment type="caution">
    <text evidence="7">The sequence shown here is derived from an EMBL/GenBank/DDBJ whole genome shotgun (WGS) entry which is preliminary data.</text>
</comment>
<dbReference type="GO" id="GO:0031405">
    <property type="term" value="F:lipoic acid binding"/>
    <property type="evidence" value="ECO:0007669"/>
    <property type="project" value="TreeGrafter"/>
</dbReference>
<dbReference type="GO" id="GO:0005737">
    <property type="term" value="C:cytoplasm"/>
    <property type="evidence" value="ECO:0007669"/>
    <property type="project" value="TreeGrafter"/>
</dbReference>
<gene>
    <name evidence="7" type="ORF">HJO_08829</name>
</gene>
<dbReference type="EMBL" id="ARYK01000004">
    <property type="protein sequence ID" value="KCZ92126.1"/>
    <property type="molecule type" value="Genomic_DNA"/>
</dbReference>
<dbReference type="AlphaFoldDB" id="A0A059FNN2"/>
<proteinExistence type="predicted"/>
<keyword evidence="3 7" id="KW-0808">Transferase</keyword>
<dbReference type="PROSITE" id="PS50968">
    <property type="entry name" value="BIOTINYL_LIPOYL"/>
    <property type="match status" value="1"/>
</dbReference>
<evidence type="ECO:0000256" key="4">
    <source>
        <dbReference type="ARBA" id="ARBA00022823"/>
    </source>
</evidence>